<protein>
    <submittedName>
        <fullName evidence="1">Uncharacterized protein</fullName>
    </submittedName>
</protein>
<dbReference type="Proteomes" id="UP000297280">
    <property type="component" value="Unassembled WGS sequence"/>
</dbReference>
<comment type="caution">
    <text evidence="1">The sequence shown here is derived from an EMBL/GenBank/DDBJ whole genome shotgun (WGS) entry which is preliminary data.</text>
</comment>
<keyword evidence="2" id="KW-1185">Reference proteome</keyword>
<reference evidence="1 2" key="1">
    <citation type="submission" date="2017-12" db="EMBL/GenBank/DDBJ databases">
        <title>Comparative genomics of Botrytis spp.</title>
        <authorList>
            <person name="Valero-Jimenez C.A."/>
            <person name="Tapia P."/>
            <person name="Veloso J."/>
            <person name="Silva-Moreno E."/>
            <person name="Staats M."/>
            <person name="Valdes J.H."/>
            <person name="Van Kan J.A.L."/>
        </authorList>
    </citation>
    <scope>NUCLEOTIDE SEQUENCE [LARGE SCALE GENOMIC DNA]</scope>
    <source>
        <strain evidence="1 2">MUCL3349</strain>
    </source>
</reference>
<evidence type="ECO:0000313" key="1">
    <source>
        <dbReference type="EMBL" id="TGO92469.1"/>
    </source>
</evidence>
<gene>
    <name evidence="1" type="ORF">BPOR_0002g00160</name>
</gene>
<evidence type="ECO:0000313" key="2">
    <source>
        <dbReference type="Proteomes" id="UP000297280"/>
    </source>
</evidence>
<proteinExistence type="predicted"/>
<dbReference type="EMBL" id="PQXO01000002">
    <property type="protein sequence ID" value="TGO92469.1"/>
    <property type="molecule type" value="Genomic_DNA"/>
</dbReference>
<sequence>MGQLCRGRLLSYILSDMERYTANHGPLTYEVEFVKPAPDPKLERKIKKHQKQEEEEEALREVMYGPIEWFENAYEQELNEAKAFEEWRVEMWMEKINARLKQEAAEEVLAQWEREENLK</sequence>
<accession>A0A4Z1L6N5</accession>
<name>A0A4Z1L6N5_9HELO</name>
<dbReference type="AlphaFoldDB" id="A0A4Z1L6N5"/>
<organism evidence="1 2">
    <name type="scientific">Botrytis porri</name>
    <dbReference type="NCBI Taxonomy" id="87229"/>
    <lineage>
        <taxon>Eukaryota</taxon>
        <taxon>Fungi</taxon>
        <taxon>Dikarya</taxon>
        <taxon>Ascomycota</taxon>
        <taxon>Pezizomycotina</taxon>
        <taxon>Leotiomycetes</taxon>
        <taxon>Helotiales</taxon>
        <taxon>Sclerotiniaceae</taxon>
        <taxon>Botrytis</taxon>
    </lineage>
</organism>